<dbReference type="InterPro" id="IPR038257">
    <property type="entry name" value="CRISPR-assoc_Cas3_HD_sf"/>
</dbReference>
<dbReference type="Gene3D" id="1.10.3210.30">
    <property type="match status" value="1"/>
</dbReference>
<dbReference type="EMBL" id="UGSS01000002">
    <property type="protein sequence ID" value="SUB34063.1"/>
    <property type="molecule type" value="Genomic_DNA"/>
</dbReference>
<keyword evidence="2" id="KW-1185">Reference proteome</keyword>
<evidence type="ECO:0000313" key="1">
    <source>
        <dbReference type="EMBL" id="SUB34063.1"/>
    </source>
</evidence>
<dbReference type="OrthoDB" id="9768769at2"/>
<gene>
    <name evidence="1" type="ORF">NCTC10699_01714</name>
</gene>
<sequence length="108" mass="11972">MTALLSASCRVAFAALIHDLGKFTQRAKLPIALDALDAHKSFIVLLIKRVLPFPHTSYSLDQIESYLPDLIKEQTYPFASYQSNTDASITDSLINVAAAHHKPDTFLQ</sequence>
<evidence type="ECO:0008006" key="3">
    <source>
        <dbReference type="Google" id="ProtNLM"/>
    </source>
</evidence>
<proteinExistence type="predicted"/>
<organism evidence="1 2">
    <name type="scientific">[Pasteurella] mairii</name>
    <dbReference type="NCBI Taxonomy" id="757"/>
    <lineage>
        <taxon>Bacteria</taxon>
        <taxon>Pseudomonadati</taxon>
        <taxon>Pseudomonadota</taxon>
        <taxon>Gammaproteobacteria</taxon>
        <taxon>Pasteurellales</taxon>
        <taxon>Pasteurellaceae</taxon>
    </lineage>
</organism>
<evidence type="ECO:0000313" key="2">
    <source>
        <dbReference type="Proteomes" id="UP000254280"/>
    </source>
</evidence>
<dbReference type="AlphaFoldDB" id="A0A379B614"/>
<name>A0A379B614_9PAST</name>
<accession>A0A379B614</accession>
<reference evidence="1 2" key="1">
    <citation type="submission" date="2018-06" db="EMBL/GenBank/DDBJ databases">
        <authorList>
            <consortium name="Pathogen Informatics"/>
            <person name="Doyle S."/>
        </authorList>
    </citation>
    <scope>NUCLEOTIDE SEQUENCE [LARGE SCALE GENOMIC DNA]</scope>
    <source>
        <strain evidence="1 2">NCTC10699</strain>
    </source>
</reference>
<protein>
    <recommendedName>
        <fullName evidence="3">HD domain-containing protein</fullName>
    </recommendedName>
</protein>
<dbReference type="Proteomes" id="UP000254280">
    <property type="component" value="Unassembled WGS sequence"/>
</dbReference>